<dbReference type="EMBL" id="WUMV01000007">
    <property type="protein sequence ID" value="MXN66169.1"/>
    <property type="molecule type" value="Genomic_DNA"/>
</dbReference>
<keyword evidence="1" id="KW-0472">Membrane</keyword>
<evidence type="ECO:0008006" key="4">
    <source>
        <dbReference type="Google" id="ProtNLM"/>
    </source>
</evidence>
<feature type="transmembrane region" description="Helical" evidence="1">
    <location>
        <begin position="46"/>
        <end position="67"/>
    </location>
</feature>
<accession>A0A7X3LW11</accession>
<evidence type="ECO:0000256" key="1">
    <source>
        <dbReference type="SAM" id="Phobius"/>
    </source>
</evidence>
<proteinExistence type="predicted"/>
<evidence type="ECO:0000313" key="3">
    <source>
        <dbReference type="Proteomes" id="UP000433101"/>
    </source>
</evidence>
<dbReference type="RefSeq" id="WP_160776419.1">
    <property type="nucleotide sequence ID" value="NZ_WUMV01000007.1"/>
</dbReference>
<dbReference type="AlphaFoldDB" id="A0A7X3LW11"/>
<sequence>MLKAVVLIAEAGVFVWFAAFTLMLASMARESLTMPEPRLDAVGRSLIANARAALATGVVVLCGLAVWEFGLV</sequence>
<evidence type="ECO:0000313" key="2">
    <source>
        <dbReference type="EMBL" id="MXN66169.1"/>
    </source>
</evidence>
<protein>
    <recommendedName>
        <fullName evidence="4">Copper resistance protein D</fullName>
    </recommendedName>
</protein>
<keyword evidence="3" id="KW-1185">Reference proteome</keyword>
<feature type="transmembrane region" description="Helical" evidence="1">
    <location>
        <begin position="6"/>
        <end position="25"/>
    </location>
</feature>
<name>A0A7X3LW11_9HYPH</name>
<organism evidence="2 3">
    <name type="scientific">Stappia sediminis</name>
    <dbReference type="NCBI Taxonomy" id="2692190"/>
    <lineage>
        <taxon>Bacteria</taxon>
        <taxon>Pseudomonadati</taxon>
        <taxon>Pseudomonadota</taxon>
        <taxon>Alphaproteobacteria</taxon>
        <taxon>Hyphomicrobiales</taxon>
        <taxon>Stappiaceae</taxon>
        <taxon>Stappia</taxon>
    </lineage>
</organism>
<comment type="caution">
    <text evidence="2">The sequence shown here is derived from an EMBL/GenBank/DDBJ whole genome shotgun (WGS) entry which is preliminary data.</text>
</comment>
<keyword evidence="1" id="KW-1133">Transmembrane helix</keyword>
<reference evidence="2 3" key="1">
    <citation type="submission" date="2019-12" db="EMBL/GenBank/DDBJ databases">
        <authorList>
            <person name="Li M."/>
        </authorList>
    </citation>
    <scope>NUCLEOTIDE SEQUENCE [LARGE SCALE GENOMIC DNA]</scope>
    <source>
        <strain evidence="2 3">GBMRC 2046</strain>
    </source>
</reference>
<dbReference type="Proteomes" id="UP000433101">
    <property type="component" value="Unassembled WGS sequence"/>
</dbReference>
<gene>
    <name evidence="2" type="ORF">GR183_14735</name>
</gene>
<keyword evidence="1" id="KW-0812">Transmembrane</keyword>